<dbReference type="InterPro" id="IPR011032">
    <property type="entry name" value="GroES-like_sf"/>
</dbReference>
<evidence type="ECO:0000256" key="1">
    <source>
        <dbReference type="ARBA" id="ARBA00022857"/>
    </source>
</evidence>
<dbReference type="Proteomes" id="UP000602745">
    <property type="component" value="Unassembled WGS sequence"/>
</dbReference>
<dbReference type="AlphaFoldDB" id="A0A8J3DWD4"/>
<reference evidence="4" key="1">
    <citation type="journal article" date="2014" name="Int. J. Syst. Evol. Microbiol.">
        <title>Complete genome sequence of Corynebacterium casei LMG S-19264T (=DSM 44701T), isolated from a smear-ripened cheese.</title>
        <authorList>
            <consortium name="US DOE Joint Genome Institute (JGI-PGF)"/>
            <person name="Walter F."/>
            <person name="Albersmeier A."/>
            <person name="Kalinowski J."/>
            <person name="Ruckert C."/>
        </authorList>
    </citation>
    <scope>NUCLEOTIDE SEQUENCE</scope>
    <source>
        <strain evidence="4">CCM 7684</strain>
    </source>
</reference>
<dbReference type="Pfam" id="PF00107">
    <property type="entry name" value="ADH_zinc_N"/>
    <property type="match status" value="1"/>
</dbReference>
<dbReference type="InterPro" id="IPR013154">
    <property type="entry name" value="ADH-like_N"/>
</dbReference>
<dbReference type="Gene3D" id="3.40.50.720">
    <property type="entry name" value="NAD(P)-binding Rossmann-like Domain"/>
    <property type="match status" value="1"/>
</dbReference>
<dbReference type="GO" id="GO:0070402">
    <property type="term" value="F:NADPH binding"/>
    <property type="evidence" value="ECO:0007669"/>
    <property type="project" value="TreeGrafter"/>
</dbReference>
<dbReference type="SUPFAM" id="SSF50129">
    <property type="entry name" value="GroES-like"/>
    <property type="match status" value="1"/>
</dbReference>
<evidence type="ECO:0000313" key="5">
    <source>
        <dbReference type="Proteomes" id="UP000602745"/>
    </source>
</evidence>
<keyword evidence="2" id="KW-0560">Oxidoreductase</keyword>
<dbReference type="InterPro" id="IPR014189">
    <property type="entry name" value="Quinone_OxRdtase_PIG3"/>
</dbReference>
<keyword evidence="1" id="KW-0521">NADP</keyword>
<dbReference type="RefSeq" id="WP_229729390.1">
    <property type="nucleotide sequence ID" value="NZ_BMCP01000002.1"/>
</dbReference>
<proteinExistence type="predicted"/>
<evidence type="ECO:0000313" key="4">
    <source>
        <dbReference type="EMBL" id="GGE46167.1"/>
    </source>
</evidence>
<dbReference type="InterPro" id="IPR036291">
    <property type="entry name" value="NAD(P)-bd_dom_sf"/>
</dbReference>
<dbReference type="Pfam" id="PF08240">
    <property type="entry name" value="ADH_N"/>
    <property type="match status" value="1"/>
</dbReference>
<dbReference type="SUPFAM" id="SSF51735">
    <property type="entry name" value="NAD(P)-binding Rossmann-fold domains"/>
    <property type="match status" value="1"/>
</dbReference>
<protein>
    <submittedName>
        <fullName evidence="4">NAD(P)H quinone oxidoreductase</fullName>
    </submittedName>
</protein>
<feature type="domain" description="Enoyl reductase (ER)" evidence="3">
    <location>
        <begin position="11"/>
        <end position="324"/>
    </location>
</feature>
<dbReference type="CDD" id="cd05276">
    <property type="entry name" value="p53_inducible_oxidoreductase"/>
    <property type="match status" value="1"/>
</dbReference>
<organism evidence="4 5">
    <name type="scientific">Agaricicola taiwanensis</name>
    <dbReference type="NCBI Taxonomy" id="591372"/>
    <lineage>
        <taxon>Bacteria</taxon>
        <taxon>Pseudomonadati</taxon>
        <taxon>Pseudomonadota</taxon>
        <taxon>Alphaproteobacteria</taxon>
        <taxon>Rhodobacterales</taxon>
        <taxon>Paracoccaceae</taxon>
        <taxon>Agaricicola</taxon>
    </lineage>
</organism>
<gene>
    <name evidence="4" type="ORF">GCM10007276_24210</name>
</gene>
<dbReference type="InterPro" id="IPR020843">
    <property type="entry name" value="ER"/>
</dbReference>
<dbReference type="Gene3D" id="3.90.180.10">
    <property type="entry name" value="Medium-chain alcohol dehydrogenases, catalytic domain"/>
    <property type="match status" value="1"/>
</dbReference>
<dbReference type="PANTHER" id="PTHR48106">
    <property type="entry name" value="QUINONE OXIDOREDUCTASE PIG3-RELATED"/>
    <property type="match status" value="1"/>
</dbReference>
<dbReference type="PANTHER" id="PTHR48106:SF8">
    <property type="entry name" value="OS02G0805600 PROTEIN"/>
    <property type="match status" value="1"/>
</dbReference>
<evidence type="ECO:0000259" key="3">
    <source>
        <dbReference type="SMART" id="SM00829"/>
    </source>
</evidence>
<dbReference type="SMART" id="SM00829">
    <property type="entry name" value="PKS_ER"/>
    <property type="match status" value="1"/>
</dbReference>
<accession>A0A8J3DWD4</accession>
<dbReference type="EMBL" id="BMCP01000002">
    <property type="protein sequence ID" value="GGE46167.1"/>
    <property type="molecule type" value="Genomic_DNA"/>
</dbReference>
<sequence>MQDVIDIDGSGPDGALVLRQAPVPEPGPGEVLIAIHAAGVNRADIKQRQGRYLMPPGAPSIPGLEAAGEVAACGPGVSRWRPGDRVCALLLGGGYAQHCAVPEAQCLPVPKGLSMVEAASLPEAAFTSWLALIEQSSMQPGETVLIHGGAGGVGSFALQLATAFGARAIASGGSEEKRHLIADLGAVLALNYRITDVVKAVKDFTGGRGVDVILNQVGTNYLAADMEMLTDKGRLCMISHDHGRQAQFDYFDVMYKRLVLTGARLRQRTTAEKAHIALQLERRVWPLLETGRIRPLVTQTYPLAEAAEAHRFLESGDAAGKIVLTVQ</sequence>
<reference evidence="4" key="2">
    <citation type="submission" date="2020-09" db="EMBL/GenBank/DDBJ databases">
        <authorList>
            <person name="Sun Q."/>
            <person name="Sedlacek I."/>
        </authorList>
    </citation>
    <scope>NUCLEOTIDE SEQUENCE</scope>
    <source>
        <strain evidence="4">CCM 7684</strain>
    </source>
</reference>
<comment type="caution">
    <text evidence="4">The sequence shown here is derived from an EMBL/GenBank/DDBJ whole genome shotgun (WGS) entry which is preliminary data.</text>
</comment>
<keyword evidence="5" id="KW-1185">Reference proteome</keyword>
<dbReference type="GO" id="GO:0016651">
    <property type="term" value="F:oxidoreductase activity, acting on NAD(P)H"/>
    <property type="evidence" value="ECO:0007669"/>
    <property type="project" value="TreeGrafter"/>
</dbReference>
<evidence type="ECO:0000256" key="2">
    <source>
        <dbReference type="ARBA" id="ARBA00023002"/>
    </source>
</evidence>
<dbReference type="InterPro" id="IPR013149">
    <property type="entry name" value="ADH-like_C"/>
</dbReference>
<dbReference type="NCBIfam" id="TIGR02824">
    <property type="entry name" value="quinone_pig3"/>
    <property type="match status" value="1"/>
</dbReference>
<name>A0A8J3DWD4_9RHOB</name>